<name>A0A1V6C7M1_UNCT6</name>
<dbReference type="AlphaFoldDB" id="A0A1V6C7M1"/>
<gene>
    <name evidence="1" type="ORF">BWX89_01176</name>
</gene>
<comment type="caution">
    <text evidence="1">The sequence shown here is derived from an EMBL/GenBank/DDBJ whole genome shotgun (WGS) entry which is preliminary data.</text>
</comment>
<proteinExistence type="predicted"/>
<protein>
    <submittedName>
        <fullName evidence="1">Uncharacterized protein</fullName>
    </submittedName>
</protein>
<organism evidence="1">
    <name type="scientific">candidate division TA06 bacterium ADurb.Bin131</name>
    <dbReference type="NCBI Taxonomy" id="1852827"/>
    <lineage>
        <taxon>Bacteria</taxon>
        <taxon>Bacteria division TA06</taxon>
    </lineage>
</organism>
<dbReference type="EMBL" id="MWDQ01000108">
    <property type="protein sequence ID" value="OQB72892.1"/>
    <property type="molecule type" value="Genomic_DNA"/>
</dbReference>
<accession>A0A1V6C7M1</accession>
<dbReference type="Proteomes" id="UP000485562">
    <property type="component" value="Unassembled WGS sequence"/>
</dbReference>
<evidence type="ECO:0000313" key="1">
    <source>
        <dbReference type="EMBL" id="OQB72892.1"/>
    </source>
</evidence>
<sequence length="74" mass="8712">MENAYIKKVDYQKQLEALKRISSREGNVSDWETMKKGIREGRDYLSGEMELKVWIWLVLSQFVKSKTGRISILC</sequence>
<reference evidence="1" key="1">
    <citation type="submission" date="2017-02" db="EMBL/GenBank/DDBJ databases">
        <title>Delving into the versatile metabolic prowess of the omnipresent phylum Bacteroidetes.</title>
        <authorList>
            <person name="Nobu M.K."/>
            <person name="Mei R."/>
            <person name="Narihiro T."/>
            <person name="Kuroda K."/>
            <person name="Liu W.-T."/>
        </authorList>
    </citation>
    <scope>NUCLEOTIDE SEQUENCE</scope>
    <source>
        <strain evidence="1">ADurb.Bin131</strain>
    </source>
</reference>